<dbReference type="Proteomes" id="UP000800200">
    <property type="component" value="Unassembled WGS sequence"/>
</dbReference>
<dbReference type="Pfam" id="PF13374">
    <property type="entry name" value="TPR_10"/>
    <property type="match status" value="2"/>
</dbReference>
<organism evidence="1 2">
    <name type="scientific">Zopfia rhizophila CBS 207.26</name>
    <dbReference type="NCBI Taxonomy" id="1314779"/>
    <lineage>
        <taxon>Eukaryota</taxon>
        <taxon>Fungi</taxon>
        <taxon>Dikarya</taxon>
        <taxon>Ascomycota</taxon>
        <taxon>Pezizomycotina</taxon>
        <taxon>Dothideomycetes</taxon>
        <taxon>Dothideomycetes incertae sedis</taxon>
        <taxon>Zopfiaceae</taxon>
        <taxon>Zopfia</taxon>
    </lineage>
</organism>
<evidence type="ECO:0008006" key="3">
    <source>
        <dbReference type="Google" id="ProtNLM"/>
    </source>
</evidence>
<evidence type="ECO:0000313" key="1">
    <source>
        <dbReference type="EMBL" id="KAF2176927.1"/>
    </source>
</evidence>
<dbReference type="EMBL" id="ML994698">
    <property type="protein sequence ID" value="KAF2176927.1"/>
    <property type="molecule type" value="Genomic_DNA"/>
</dbReference>
<proteinExistence type="predicted"/>
<dbReference type="AlphaFoldDB" id="A0A6A6DBW3"/>
<sequence>RNQGRWKEAEELEVQVMETRKRLLGAEHPDTLTSMYSLAYNWKDQGRHEQAIKLMEECVKLRIRIMGVDHPHTLSTSTTLSRWQIENLEIGASTAEDQGDAVSQQEKG</sequence>
<dbReference type="InterPro" id="IPR011990">
    <property type="entry name" value="TPR-like_helical_dom_sf"/>
</dbReference>
<reference evidence="1" key="1">
    <citation type="journal article" date="2020" name="Stud. Mycol.">
        <title>101 Dothideomycetes genomes: a test case for predicting lifestyles and emergence of pathogens.</title>
        <authorList>
            <person name="Haridas S."/>
            <person name="Albert R."/>
            <person name="Binder M."/>
            <person name="Bloem J."/>
            <person name="Labutti K."/>
            <person name="Salamov A."/>
            <person name="Andreopoulos B."/>
            <person name="Baker S."/>
            <person name="Barry K."/>
            <person name="Bills G."/>
            <person name="Bluhm B."/>
            <person name="Cannon C."/>
            <person name="Castanera R."/>
            <person name="Culley D."/>
            <person name="Daum C."/>
            <person name="Ezra D."/>
            <person name="Gonzalez J."/>
            <person name="Henrissat B."/>
            <person name="Kuo A."/>
            <person name="Liang C."/>
            <person name="Lipzen A."/>
            <person name="Lutzoni F."/>
            <person name="Magnuson J."/>
            <person name="Mondo S."/>
            <person name="Nolan M."/>
            <person name="Ohm R."/>
            <person name="Pangilinan J."/>
            <person name="Park H.-J."/>
            <person name="Ramirez L."/>
            <person name="Alfaro M."/>
            <person name="Sun H."/>
            <person name="Tritt A."/>
            <person name="Yoshinaga Y."/>
            <person name="Zwiers L.-H."/>
            <person name="Turgeon B."/>
            <person name="Goodwin S."/>
            <person name="Spatafora J."/>
            <person name="Crous P."/>
            <person name="Grigoriev I."/>
        </authorList>
    </citation>
    <scope>NUCLEOTIDE SEQUENCE</scope>
    <source>
        <strain evidence="1">CBS 207.26</strain>
    </source>
</reference>
<protein>
    <recommendedName>
        <fullName evidence="3">Kinesin light chain</fullName>
    </recommendedName>
</protein>
<dbReference type="SUPFAM" id="SSF48452">
    <property type="entry name" value="TPR-like"/>
    <property type="match status" value="1"/>
</dbReference>
<keyword evidence="2" id="KW-1185">Reference proteome</keyword>
<dbReference type="PANTHER" id="PTHR46082">
    <property type="entry name" value="ATP/GTP-BINDING PROTEIN-RELATED"/>
    <property type="match status" value="1"/>
</dbReference>
<feature type="non-terminal residue" evidence="1">
    <location>
        <position position="1"/>
    </location>
</feature>
<dbReference type="PANTHER" id="PTHR46082:SF11">
    <property type="entry name" value="AAA+ ATPASE DOMAIN-CONTAINING PROTEIN-RELATED"/>
    <property type="match status" value="1"/>
</dbReference>
<accession>A0A6A6DBW3</accession>
<dbReference type="InterPro" id="IPR053137">
    <property type="entry name" value="NLR-like"/>
</dbReference>
<dbReference type="Gene3D" id="1.25.40.10">
    <property type="entry name" value="Tetratricopeptide repeat domain"/>
    <property type="match status" value="1"/>
</dbReference>
<name>A0A6A6DBW3_9PEZI</name>
<gene>
    <name evidence="1" type="ORF">K469DRAFT_810815</name>
</gene>
<evidence type="ECO:0000313" key="2">
    <source>
        <dbReference type="Proteomes" id="UP000800200"/>
    </source>
</evidence>
<dbReference type="OrthoDB" id="5986190at2759"/>